<proteinExistence type="predicted"/>
<name>A0A0E0BIM7_9ORYZ</name>
<reference evidence="2" key="1">
    <citation type="submission" date="2015-04" db="UniProtKB">
        <authorList>
            <consortium name="EnsemblPlants"/>
        </authorList>
    </citation>
    <scope>IDENTIFICATION</scope>
</reference>
<accession>A0A0E0BIM7</accession>
<feature type="region of interest" description="Disordered" evidence="1">
    <location>
        <begin position="1"/>
        <end position="23"/>
    </location>
</feature>
<dbReference type="AlphaFoldDB" id="A0A0E0BIM7"/>
<evidence type="ECO:0000313" key="2">
    <source>
        <dbReference type="EnsemblPlants" id="OGLUM11G11790.1"/>
    </source>
</evidence>
<dbReference type="HOGENOM" id="CLU_2254312_0_0_1"/>
<dbReference type="EnsemblPlants" id="OGLUM11G11790.1">
    <property type="protein sequence ID" value="OGLUM11G11790.1"/>
    <property type="gene ID" value="OGLUM11G11790"/>
</dbReference>
<evidence type="ECO:0000313" key="3">
    <source>
        <dbReference type="Proteomes" id="UP000026961"/>
    </source>
</evidence>
<dbReference type="Proteomes" id="UP000026961">
    <property type="component" value="Chromosome 11"/>
</dbReference>
<sequence>MGTLRLPWRRSRGLKPRRQTVGRKTRHNLILRSKCRSSHPTPRRWSEPHYSLDLHSTPYTSFQASCDSSRSAATHGCRVTLFHPANLHKLPNSLAIVLLNCSID</sequence>
<reference evidence="2" key="2">
    <citation type="submission" date="2018-05" db="EMBL/GenBank/DDBJ databases">
        <title>OgluRS3 (Oryza glumaepatula Reference Sequence Version 3).</title>
        <authorList>
            <person name="Zhang J."/>
            <person name="Kudrna D."/>
            <person name="Lee S."/>
            <person name="Talag J."/>
            <person name="Welchert J."/>
            <person name="Wing R.A."/>
        </authorList>
    </citation>
    <scope>NUCLEOTIDE SEQUENCE [LARGE SCALE GENOMIC DNA]</scope>
</reference>
<evidence type="ECO:0000256" key="1">
    <source>
        <dbReference type="SAM" id="MobiDB-lite"/>
    </source>
</evidence>
<feature type="compositionally biased region" description="Basic residues" evidence="1">
    <location>
        <begin position="7"/>
        <end position="23"/>
    </location>
</feature>
<protein>
    <submittedName>
        <fullName evidence="2">Uncharacterized protein</fullName>
    </submittedName>
</protein>
<dbReference type="Gramene" id="OGLUM11G11790.1">
    <property type="protein sequence ID" value="OGLUM11G11790.1"/>
    <property type="gene ID" value="OGLUM11G11790"/>
</dbReference>
<organism evidence="2">
    <name type="scientific">Oryza glumipatula</name>
    <dbReference type="NCBI Taxonomy" id="40148"/>
    <lineage>
        <taxon>Eukaryota</taxon>
        <taxon>Viridiplantae</taxon>
        <taxon>Streptophyta</taxon>
        <taxon>Embryophyta</taxon>
        <taxon>Tracheophyta</taxon>
        <taxon>Spermatophyta</taxon>
        <taxon>Magnoliopsida</taxon>
        <taxon>Liliopsida</taxon>
        <taxon>Poales</taxon>
        <taxon>Poaceae</taxon>
        <taxon>BOP clade</taxon>
        <taxon>Oryzoideae</taxon>
        <taxon>Oryzeae</taxon>
        <taxon>Oryzinae</taxon>
        <taxon>Oryza</taxon>
    </lineage>
</organism>
<keyword evidence="3" id="KW-1185">Reference proteome</keyword>